<dbReference type="InterPro" id="IPR018701">
    <property type="entry name" value="DUF2206_membrane"/>
</dbReference>
<dbReference type="KEGG" id="mcub:MCBB_1836"/>
<feature type="transmembrane region" description="Helical" evidence="1">
    <location>
        <begin position="271"/>
        <end position="290"/>
    </location>
</feature>
<feature type="transmembrane region" description="Helical" evidence="1">
    <location>
        <begin position="77"/>
        <end position="98"/>
    </location>
</feature>
<keyword evidence="1" id="KW-0472">Membrane</keyword>
<evidence type="ECO:0008006" key="4">
    <source>
        <dbReference type="Google" id="ProtNLM"/>
    </source>
</evidence>
<dbReference type="EMBL" id="LT607756">
    <property type="protein sequence ID" value="SCG86385.1"/>
    <property type="molecule type" value="Genomic_DNA"/>
</dbReference>
<keyword evidence="1" id="KW-1133">Transmembrane helix</keyword>
<reference evidence="2 3" key="1">
    <citation type="submission" date="2016-08" db="EMBL/GenBank/DDBJ databases">
        <authorList>
            <person name="Seilhamer J.J."/>
        </authorList>
    </citation>
    <scope>NUCLEOTIDE SEQUENCE [LARGE SCALE GENOMIC DNA]</scope>
    <source>
        <strain evidence="2">Buetzberg</strain>
    </source>
</reference>
<gene>
    <name evidence="2" type="ORF">MCBB_1836</name>
</gene>
<feature type="transmembrane region" description="Helical" evidence="1">
    <location>
        <begin position="398"/>
        <end position="417"/>
    </location>
</feature>
<name>A0A1D3L4A5_9EURY</name>
<dbReference type="Pfam" id="PF09971">
    <property type="entry name" value="DUF2206"/>
    <property type="match status" value="1"/>
</dbReference>
<dbReference type="Proteomes" id="UP000094707">
    <property type="component" value="Chromosome I"/>
</dbReference>
<dbReference type="STRING" id="118062.MCBB_1836"/>
<protein>
    <recommendedName>
        <fullName evidence="4">DUF2206 domain-containing protein</fullName>
    </recommendedName>
</protein>
<feature type="transmembrane region" description="Helical" evidence="1">
    <location>
        <begin position="198"/>
        <end position="222"/>
    </location>
</feature>
<feature type="transmembrane region" description="Helical" evidence="1">
    <location>
        <begin position="150"/>
        <end position="168"/>
    </location>
</feature>
<feature type="transmembrane region" description="Helical" evidence="1">
    <location>
        <begin position="496"/>
        <end position="515"/>
    </location>
</feature>
<feature type="transmembrane region" description="Helical" evidence="1">
    <location>
        <begin position="174"/>
        <end position="191"/>
    </location>
</feature>
<feature type="transmembrane region" description="Helical" evidence="1">
    <location>
        <begin position="302"/>
        <end position="320"/>
    </location>
</feature>
<evidence type="ECO:0000313" key="3">
    <source>
        <dbReference type="Proteomes" id="UP000094707"/>
    </source>
</evidence>
<organism evidence="2 3">
    <name type="scientific">Methanobacterium congolense</name>
    <dbReference type="NCBI Taxonomy" id="118062"/>
    <lineage>
        <taxon>Archaea</taxon>
        <taxon>Methanobacteriati</taxon>
        <taxon>Methanobacteriota</taxon>
        <taxon>Methanomada group</taxon>
        <taxon>Methanobacteria</taxon>
        <taxon>Methanobacteriales</taxon>
        <taxon>Methanobacteriaceae</taxon>
        <taxon>Methanobacterium</taxon>
    </lineage>
</organism>
<evidence type="ECO:0000313" key="2">
    <source>
        <dbReference type="EMBL" id="SCG86385.1"/>
    </source>
</evidence>
<dbReference type="AlphaFoldDB" id="A0A1D3L4A5"/>
<keyword evidence="3" id="KW-1185">Reference proteome</keyword>
<feature type="transmembrane region" description="Helical" evidence="1">
    <location>
        <begin position="17"/>
        <end position="37"/>
    </location>
</feature>
<feature type="transmembrane region" description="Helical" evidence="1">
    <location>
        <begin position="527"/>
        <end position="550"/>
    </location>
</feature>
<feature type="transmembrane region" description="Helical" evidence="1">
    <location>
        <begin position="43"/>
        <end position="65"/>
    </location>
</feature>
<feature type="transmembrane region" description="Helical" evidence="1">
    <location>
        <begin position="466"/>
        <end position="484"/>
    </location>
</feature>
<sequence>MQISNPLQMNDWNIKKFLMVILSIQFAIWGLIGLDSINIHIPILRQLICFLYLTFVPGMLILRILKQHDLGNIETTVYAVGLSIASLMFIGFFINYLYPVIGFLKPISMKYLIVTISVLVLFLSFIAYLRDRDFSSNVSIDSGYLTNPTVLFFCILPFLTVFATYIFNLNGSNILQMFILFIIALVPLLMLKFGSKEFYPFVIFITSLCLLLHTSLISNYIWGADIQHELYLSNFVLTNSYWNMSIQDNCNAMLSLVVLAPIMAIMLKMKVIWIFKIIYPMIFALVPVGLYKVFYKQTNTEIAFLASFFFISMHIFYTIMPALARQEIAELFFVLIILLILNKEIKPINRAILLLIFGSSMVVSHYGITYIFIFLIILAGLISYILDKLNNEKSIYKVINKNYAVLFIVFTLVWFMYVSDSSIFNIGVNIGNNILSSMTDMLDPSKSQSLVIISGTLPLLQSIERYFHLCAQFFIMIGIFFLLRNKFENINKEYKSFSIASFLMLGACIVVPNFASTLNTDRIYHITLFFLAPFFVLGFICSTQFLMNLIGRKFNKKQMKRALYLIALFLLVFSLLSSAFLYEITNQDKTGKFAVDKNADFYWVNNPELYSINWLNEYNDPKYRIYGDFYKSAIILSIIGQGETLSFQNFNNTRTLQRSYIFLSDFNIKNDKLFIIEKSNKISYFRNPNLMRNMSKIQDSGSGWILYQ</sequence>
<feature type="transmembrane region" description="Helical" evidence="1">
    <location>
        <begin position="110"/>
        <end position="129"/>
    </location>
</feature>
<feature type="transmembrane region" description="Helical" evidence="1">
    <location>
        <begin position="365"/>
        <end position="386"/>
    </location>
</feature>
<dbReference type="PATRIC" id="fig|129848.4.peg.1875"/>
<proteinExistence type="predicted"/>
<feature type="transmembrane region" description="Helical" evidence="1">
    <location>
        <begin position="562"/>
        <end position="582"/>
    </location>
</feature>
<keyword evidence="1" id="KW-0812">Transmembrane</keyword>
<accession>A0A1D3L4A5</accession>
<evidence type="ECO:0000256" key="1">
    <source>
        <dbReference type="SAM" id="Phobius"/>
    </source>
</evidence>